<name>A0ABV6BAZ0_9GAMM</name>
<dbReference type="EMBL" id="JBHLXP010000001">
    <property type="protein sequence ID" value="MFC0048032.1"/>
    <property type="molecule type" value="Genomic_DNA"/>
</dbReference>
<reference evidence="1 2" key="1">
    <citation type="submission" date="2024-09" db="EMBL/GenBank/DDBJ databases">
        <authorList>
            <person name="Sun Q."/>
            <person name="Mori K."/>
        </authorList>
    </citation>
    <scope>NUCLEOTIDE SEQUENCE [LARGE SCALE GENOMIC DNA]</scope>
    <source>
        <strain evidence="1 2">KCTC 23315</strain>
    </source>
</reference>
<dbReference type="Gene3D" id="3.40.190.10">
    <property type="entry name" value="Periplasmic binding protein-like II"/>
    <property type="match status" value="1"/>
</dbReference>
<protein>
    <recommendedName>
        <fullName evidence="3">PBP domain-containing protein</fullName>
    </recommendedName>
</protein>
<dbReference type="SUPFAM" id="SSF53850">
    <property type="entry name" value="Periplasmic binding protein-like II"/>
    <property type="match status" value="1"/>
</dbReference>
<evidence type="ECO:0000313" key="2">
    <source>
        <dbReference type="Proteomes" id="UP001589813"/>
    </source>
</evidence>
<dbReference type="RefSeq" id="WP_377241840.1">
    <property type="nucleotide sequence ID" value="NZ_JBHLXP010000001.1"/>
</dbReference>
<sequence length="134" mass="14783">MLLCLPGVSADPLTPQVQVIAHPSVQVDALSQAQLRSIYLMRQVVWPDGVAIRVFTLAPRSAANLQFCRDQLQLFPYQLERVWQKLTYSGTGTPPTELQDQQAMLQAIAATPGAIGYIEKQDETQGVKVIPIKP</sequence>
<evidence type="ECO:0000313" key="1">
    <source>
        <dbReference type="EMBL" id="MFC0048032.1"/>
    </source>
</evidence>
<evidence type="ECO:0008006" key="3">
    <source>
        <dbReference type="Google" id="ProtNLM"/>
    </source>
</evidence>
<proteinExistence type="predicted"/>
<accession>A0ABV6BAZ0</accession>
<organism evidence="1 2">
    <name type="scientific">Rheinheimera tilapiae</name>
    <dbReference type="NCBI Taxonomy" id="875043"/>
    <lineage>
        <taxon>Bacteria</taxon>
        <taxon>Pseudomonadati</taxon>
        <taxon>Pseudomonadota</taxon>
        <taxon>Gammaproteobacteria</taxon>
        <taxon>Chromatiales</taxon>
        <taxon>Chromatiaceae</taxon>
        <taxon>Rheinheimera</taxon>
    </lineage>
</organism>
<dbReference type="Proteomes" id="UP001589813">
    <property type="component" value="Unassembled WGS sequence"/>
</dbReference>
<gene>
    <name evidence="1" type="ORF">ACFFJP_06995</name>
</gene>
<comment type="caution">
    <text evidence="1">The sequence shown here is derived from an EMBL/GenBank/DDBJ whole genome shotgun (WGS) entry which is preliminary data.</text>
</comment>
<keyword evidence="2" id="KW-1185">Reference proteome</keyword>